<evidence type="ECO:0000259" key="1">
    <source>
        <dbReference type="SMART" id="SM00900"/>
    </source>
</evidence>
<dbReference type="AlphaFoldDB" id="A0A644URP0"/>
<comment type="caution">
    <text evidence="2">The sequence shown here is derived from an EMBL/GenBank/DDBJ whole genome shotgun (WGS) entry which is preliminary data.</text>
</comment>
<dbReference type="GO" id="GO:0016020">
    <property type="term" value="C:membrane"/>
    <property type="evidence" value="ECO:0007669"/>
    <property type="project" value="InterPro"/>
</dbReference>
<gene>
    <name evidence="2" type="ORF">SDC9_27392</name>
</gene>
<accession>A0A644URP0</accession>
<protein>
    <recommendedName>
        <fullName evidence="1">FMN-binding domain-containing protein</fullName>
    </recommendedName>
</protein>
<dbReference type="SMART" id="SM00900">
    <property type="entry name" value="FMN_bind"/>
    <property type="match status" value="1"/>
</dbReference>
<dbReference type="EMBL" id="VSSQ01000150">
    <property type="protein sequence ID" value="MPL81472.1"/>
    <property type="molecule type" value="Genomic_DNA"/>
</dbReference>
<feature type="domain" description="FMN-binding" evidence="1">
    <location>
        <begin position="81"/>
        <end position="156"/>
    </location>
</feature>
<dbReference type="Pfam" id="PF04205">
    <property type="entry name" value="FMN_bind"/>
    <property type="match status" value="1"/>
</dbReference>
<dbReference type="Gene3D" id="3.90.1010.20">
    <property type="match status" value="1"/>
</dbReference>
<dbReference type="GO" id="GO:0010181">
    <property type="term" value="F:FMN binding"/>
    <property type="evidence" value="ECO:0007669"/>
    <property type="project" value="InterPro"/>
</dbReference>
<proteinExistence type="predicted"/>
<sequence length="160" mass="18015">MILAMKTSLIYLILTITSLLSFAQSSLTKQQEKKCKNIIENVFNKTGLQYNTTQDKDVQRIISNNKTIGYYSLMNAKGKIGWFKIIIIYSSDLTIKKVYIAEYNETRGGEITNPKYLSKYEGLNAKTQKPKVDAISGATISSNSLKKAIELSNKKLIFAI</sequence>
<organism evidence="2">
    <name type="scientific">bioreactor metagenome</name>
    <dbReference type="NCBI Taxonomy" id="1076179"/>
    <lineage>
        <taxon>unclassified sequences</taxon>
        <taxon>metagenomes</taxon>
        <taxon>ecological metagenomes</taxon>
    </lineage>
</organism>
<name>A0A644URP0_9ZZZZ</name>
<dbReference type="InterPro" id="IPR007329">
    <property type="entry name" value="FMN-bd"/>
</dbReference>
<evidence type="ECO:0000313" key="2">
    <source>
        <dbReference type="EMBL" id="MPL81472.1"/>
    </source>
</evidence>
<reference evidence="2" key="1">
    <citation type="submission" date="2019-08" db="EMBL/GenBank/DDBJ databases">
        <authorList>
            <person name="Kucharzyk K."/>
            <person name="Murdoch R.W."/>
            <person name="Higgins S."/>
            <person name="Loffler F."/>
        </authorList>
    </citation>
    <scope>NUCLEOTIDE SEQUENCE</scope>
</reference>